<gene>
    <name evidence="3" type="ORF">QC763_403680</name>
</gene>
<reference evidence="3 4" key="1">
    <citation type="journal article" date="2023" name="bioRxiv">
        <title>High-quality genome assemblies of four members of thePodospora anserinaspecies complex.</title>
        <authorList>
            <person name="Ament-Velasquez S.L."/>
            <person name="Vogan A.A."/>
            <person name="Wallerman O."/>
            <person name="Hartmann F."/>
            <person name="Gautier V."/>
            <person name="Silar P."/>
            <person name="Giraud T."/>
            <person name="Johannesson H."/>
        </authorList>
    </citation>
    <scope>NUCLEOTIDE SEQUENCE [LARGE SCALE GENOMIC DNA]</scope>
    <source>
        <strain evidence="3 4">CBS 411.78</strain>
    </source>
</reference>
<organism evidence="3 4">
    <name type="scientific">Podospora pseudopauciseta</name>
    <dbReference type="NCBI Taxonomy" id="2093780"/>
    <lineage>
        <taxon>Eukaryota</taxon>
        <taxon>Fungi</taxon>
        <taxon>Dikarya</taxon>
        <taxon>Ascomycota</taxon>
        <taxon>Pezizomycotina</taxon>
        <taxon>Sordariomycetes</taxon>
        <taxon>Sordariomycetidae</taxon>
        <taxon>Sordariales</taxon>
        <taxon>Podosporaceae</taxon>
        <taxon>Podospora</taxon>
    </lineage>
</organism>
<evidence type="ECO:0000313" key="3">
    <source>
        <dbReference type="EMBL" id="KAK4665711.1"/>
    </source>
</evidence>
<evidence type="ECO:0000313" key="4">
    <source>
        <dbReference type="Proteomes" id="UP001326199"/>
    </source>
</evidence>
<keyword evidence="4" id="KW-1185">Reference proteome</keyword>
<evidence type="ECO:0000259" key="2">
    <source>
        <dbReference type="Pfam" id="PF24883"/>
    </source>
</evidence>
<dbReference type="RefSeq" id="XP_062765677.1">
    <property type="nucleotide sequence ID" value="XM_062912008.1"/>
</dbReference>
<comment type="caution">
    <text evidence="3">The sequence shown here is derived from an EMBL/GenBank/DDBJ whole genome shotgun (WGS) entry which is preliminary data.</text>
</comment>
<dbReference type="Proteomes" id="UP001326199">
    <property type="component" value="Unassembled WGS sequence"/>
</dbReference>
<keyword evidence="1" id="KW-0677">Repeat</keyword>
<protein>
    <recommendedName>
        <fullName evidence="2">Nephrocystin 3-like N-terminal domain-containing protein</fullName>
    </recommendedName>
</protein>
<accession>A0ABR0HCW1</accession>
<proteinExistence type="predicted"/>
<dbReference type="Pfam" id="PF24883">
    <property type="entry name" value="NPHP3_N"/>
    <property type="match status" value="1"/>
</dbReference>
<evidence type="ECO:0000256" key="1">
    <source>
        <dbReference type="ARBA" id="ARBA00022737"/>
    </source>
</evidence>
<dbReference type="EMBL" id="JAFFHB010000005">
    <property type="protein sequence ID" value="KAK4665711.1"/>
    <property type="molecule type" value="Genomic_DNA"/>
</dbReference>
<feature type="domain" description="Nephrocystin 3-like N-terminal" evidence="2">
    <location>
        <begin position="200"/>
        <end position="270"/>
    </location>
</feature>
<dbReference type="GeneID" id="87932351"/>
<sequence>MNSGLQLFVPSLLRQQLSLQHLISPGPLPLFGGKSRPQEQEQLLGDVAISDGILQHDLGRKLAGRFVPETKLLEPGVEIRGVLVKLRTEQAWELLQRDVASNLEVLKGKIWSYGYPGTRWDSLFRSDYLHKNRGEEKCEECSGDDGVCMRSIEMTCQQLGCKSLGMSRKAGNFPAEAHGLLDVLFTTPYLDRKNRNPDEVQADPGCGKSALAKHLVEDVIPNTTARKTCYFFFKDDVEDQKTMNSALSCVLHQLYLILRASRAHAPEQNQSMPEFKLHSD</sequence>
<dbReference type="InterPro" id="IPR056884">
    <property type="entry name" value="NPHP3-like_N"/>
</dbReference>
<name>A0ABR0HCW1_9PEZI</name>